<comment type="caution">
    <text evidence="2">The sequence shown here is derived from an EMBL/GenBank/DDBJ whole genome shotgun (WGS) entry which is preliminary data.</text>
</comment>
<evidence type="ECO:0000256" key="1">
    <source>
        <dbReference type="SAM" id="MobiDB-lite"/>
    </source>
</evidence>
<proteinExistence type="predicted"/>
<evidence type="ECO:0000313" key="3">
    <source>
        <dbReference type="Proteomes" id="UP001221411"/>
    </source>
</evidence>
<keyword evidence="3" id="KW-1185">Reference proteome</keyword>
<protein>
    <submittedName>
        <fullName evidence="2">DUF3892 domain-containing protein</fullName>
    </submittedName>
</protein>
<dbReference type="RefSeq" id="WP_271916167.1">
    <property type="nucleotide sequence ID" value="NZ_JAQNDO010000001.1"/>
</dbReference>
<evidence type="ECO:0000313" key="2">
    <source>
        <dbReference type="EMBL" id="MDC0740954.1"/>
    </source>
</evidence>
<dbReference type="EMBL" id="JAQNDO010000001">
    <property type="protein sequence ID" value="MDC0740954.1"/>
    <property type="molecule type" value="Genomic_DNA"/>
</dbReference>
<feature type="compositionally biased region" description="Basic and acidic residues" evidence="1">
    <location>
        <begin position="1"/>
        <end position="15"/>
    </location>
</feature>
<sequence length="87" mass="9550">MADRQVTKTGKDRSGDITSLCNPGTAWSPRLKADAIRDIESGLHTYYVVWPGNVRTEVGVVMGPNGKYLRTDRDATVKNNLADLPDC</sequence>
<reference evidence="2 3" key="1">
    <citation type="submission" date="2022-11" db="EMBL/GenBank/DDBJ databases">
        <title>Minimal conservation of predation-associated metabolite biosynthetic gene clusters underscores biosynthetic potential of Myxococcota including descriptions for ten novel species: Archangium lansinium sp. nov., Myxococcus landrumus sp. nov., Nannocystis bai.</title>
        <authorList>
            <person name="Ahearne A."/>
            <person name="Stevens C."/>
            <person name="Dowd S."/>
        </authorList>
    </citation>
    <scope>NUCLEOTIDE SEQUENCE [LARGE SCALE GENOMIC DNA]</scope>
    <source>
        <strain evidence="2 3">RJM3</strain>
    </source>
</reference>
<feature type="region of interest" description="Disordered" evidence="1">
    <location>
        <begin position="1"/>
        <end position="20"/>
    </location>
</feature>
<organism evidence="2 3">
    <name type="scientific">Polyangium mundeleinium</name>
    <dbReference type="NCBI Taxonomy" id="2995306"/>
    <lineage>
        <taxon>Bacteria</taxon>
        <taxon>Pseudomonadati</taxon>
        <taxon>Myxococcota</taxon>
        <taxon>Polyangia</taxon>
        <taxon>Polyangiales</taxon>
        <taxon>Polyangiaceae</taxon>
        <taxon>Polyangium</taxon>
    </lineage>
</organism>
<accession>A0ABT5EHX6</accession>
<dbReference type="Pfam" id="PF13031">
    <property type="entry name" value="DUF3892"/>
    <property type="match status" value="1"/>
</dbReference>
<dbReference type="Proteomes" id="UP001221411">
    <property type="component" value="Unassembled WGS sequence"/>
</dbReference>
<gene>
    <name evidence="2" type="ORF">POL67_06320</name>
</gene>
<dbReference type="InterPro" id="IPR024997">
    <property type="entry name" value="DUF3892"/>
</dbReference>
<name>A0ABT5EHX6_9BACT</name>